<dbReference type="EMBL" id="SCFR01000001">
    <property type="protein sequence ID" value="TFF67642.1"/>
    <property type="molecule type" value="Genomic_DNA"/>
</dbReference>
<name>A0A4R9C643_9FIRM</name>
<dbReference type="GO" id="GO:0016747">
    <property type="term" value="F:acyltransferase activity, transferring groups other than amino-acyl groups"/>
    <property type="evidence" value="ECO:0007669"/>
    <property type="project" value="InterPro"/>
</dbReference>
<accession>A0A4R9C643</accession>
<dbReference type="Gene3D" id="3.40.630.30">
    <property type="match status" value="1"/>
</dbReference>
<sequence length="266" mass="31006">MIKKYKNGQEFITENLRLLQHNKYFSLYLINNSNVLQECDNKNYALKSEIGDKKLIIIKCDPYGAIFYGDEECLEEAIDYILTEKLEIKNFLSLYELGNSIKNIFAEKYKIKFKLGLAFDFMDSKQITEPSCNEVEHTNFDDIDELYDCLGNFIKDVGLDNEVSLEKLKSNIDKYRVIRDGDKIISMAKYGDFSDEICKISDVYTRVEYRGKSYARKVVNTLKNEIIKNGKIAVLNVDKKNPISNHLYSSIGFEKIFSQVEFRRED</sequence>
<dbReference type="PANTHER" id="PTHR31143:SF2">
    <property type="entry name" value="FR47-LIKE DOMAIN-CONTAINING PROTEIN-RELATED"/>
    <property type="match status" value="1"/>
</dbReference>
<dbReference type="Proteomes" id="UP000297454">
    <property type="component" value="Unassembled WGS sequence"/>
</dbReference>
<dbReference type="InterPro" id="IPR027365">
    <property type="entry name" value="GNAT_acetyltra_YdfB-like"/>
</dbReference>
<evidence type="ECO:0000259" key="1">
    <source>
        <dbReference type="PROSITE" id="PS51186"/>
    </source>
</evidence>
<evidence type="ECO:0000313" key="3">
    <source>
        <dbReference type="Proteomes" id="UP000297454"/>
    </source>
</evidence>
<dbReference type="SUPFAM" id="SSF55729">
    <property type="entry name" value="Acyl-CoA N-acyltransferases (Nat)"/>
    <property type="match status" value="1"/>
</dbReference>
<protein>
    <submittedName>
        <fullName evidence="2">GNAT family N-acetyltransferase</fullName>
    </submittedName>
</protein>
<organism evidence="2 3">
    <name type="scientific">Helcococcus ovis</name>
    <dbReference type="NCBI Taxonomy" id="72026"/>
    <lineage>
        <taxon>Bacteria</taxon>
        <taxon>Bacillati</taxon>
        <taxon>Bacillota</taxon>
        <taxon>Tissierellia</taxon>
        <taxon>Tissierellales</taxon>
        <taxon>Peptoniphilaceae</taxon>
        <taxon>Helcococcus</taxon>
    </lineage>
</organism>
<proteinExistence type="predicted"/>
<keyword evidence="3" id="KW-1185">Reference proteome</keyword>
<gene>
    <name evidence="2" type="ORF">EQF91_00130</name>
</gene>
<dbReference type="PANTHER" id="PTHR31143">
    <property type="match status" value="1"/>
</dbReference>
<dbReference type="InterPro" id="IPR000182">
    <property type="entry name" value="GNAT_dom"/>
</dbReference>
<dbReference type="RefSeq" id="WP_134744023.1">
    <property type="nucleotide sequence ID" value="NZ_CP119762.1"/>
</dbReference>
<evidence type="ECO:0000313" key="2">
    <source>
        <dbReference type="EMBL" id="TFF67642.1"/>
    </source>
</evidence>
<reference evidence="2 3" key="1">
    <citation type="submission" date="2019-01" db="EMBL/GenBank/DDBJ databases">
        <title>Draft Genome Sequences of Helcococcus ovis Strains Isolated from the Uterus and Vagina of Dairy Cows with Metritis.</title>
        <authorList>
            <person name="Cunha F."/>
            <person name="Jeon S.J."/>
            <person name="Kutzer P."/>
            <person name="Galvao K.N."/>
        </authorList>
    </citation>
    <scope>NUCLEOTIDE SEQUENCE [LARGE SCALE GENOMIC DNA]</scope>
    <source>
        <strain evidence="2 3">KG-37</strain>
    </source>
</reference>
<dbReference type="AlphaFoldDB" id="A0A4R9C643"/>
<dbReference type="InterPro" id="IPR013653">
    <property type="entry name" value="GCN5-like_dom"/>
</dbReference>
<feature type="domain" description="N-acetyltransferase" evidence="1">
    <location>
        <begin position="133"/>
        <end position="266"/>
    </location>
</feature>
<dbReference type="PROSITE" id="PS51186">
    <property type="entry name" value="GNAT"/>
    <property type="match status" value="1"/>
</dbReference>
<dbReference type="InterPro" id="IPR016181">
    <property type="entry name" value="Acyl_CoA_acyltransferase"/>
</dbReference>
<comment type="caution">
    <text evidence="2">The sequence shown here is derived from an EMBL/GenBank/DDBJ whole genome shotgun (WGS) entry which is preliminary data.</text>
</comment>
<dbReference type="Pfam" id="PF08445">
    <property type="entry name" value="FR47"/>
    <property type="match status" value="1"/>
</dbReference>
<keyword evidence="2" id="KW-0808">Transferase</keyword>